<keyword evidence="4" id="KW-0433">Leucine-rich repeat</keyword>
<dbReference type="PIRSF" id="PIRSF037595">
    <property type="entry name" value="Toll-like_receptor"/>
    <property type="match status" value="1"/>
</dbReference>
<dbReference type="GO" id="GO:0005886">
    <property type="term" value="C:plasma membrane"/>
    <property type="evidence" value="ECO:0007669"/>
    <property type="project" value="TreeGrafter"/>
</dbReference>
<evidence type="ECO:0000256" key="5">
    <source>
        <dbReference type="ARBA" id="ARBA00022692"/>
    </source>
</evidence>
<reference evidence="16" key="2">
    <citation type="submission" date="2025-09" db="UniProtKB">
        <authorList>
            <consortium name="Ensembl"/>
        </authorList>
    </citation>
    <scope>IDENTIFICATION</scope>
</reference>
<evidence type="ECO:0000256" key="7">
    <source>
        <dbReference type="ARBA" id="ARBA00022737"/>
    </source>
</evidence>
<dbReference type="GO" id="GO:0006954">
    <property type="term" value="P:inflammatory response"/>
    <property type="evidence" value="ECO:0007669"/>
    <property type="project" value="UniProtKB-UniRule"/>
</dbReference>
<evidence type="ECO:0000256" key="12">
    <source>
        <dbReference type="ARBA" id="ARBA00023180"/>
    </source>
</evidence>
<feature type="domain" description="TIR" evidence="15">
    <location>
        <begin position="633"/>
        <end position="778"/>
    </location>
</feature>
<evidence type="ECO:0000259" key="15">
    <source>
        <dbReference type="PROSITE" id="PS50104"/>
    </source>
</evidence>
<evidence type="ECO:0000256" key="10">
    <source>
        <dbReference type="ARBA" id="ARBA00023136"/>
    </source>
</evidence>
<keyword evidence="7" id="KW-0677">Repeat</keyword>
<organism evidence="16 17">
    <name type="scientific">Neogobius melanostomus</name>
    <name type="common">round goby</name>
    <dbReference type="NCBI Taxonomy" id="47308"/>
    <lineage>
        <taxon>Eukaryota</taxon>
        <taxon>Metazoa</taxon>
        <taxon>Chordata</taxon>
        <taxon>Craniata</taxon>
        <taxon>Vertebrata</taxon>
        <taxon>Euteleostomi</taxon>
        <taxon>Actinopterygii</taxon>
        <taxon>Neopterygii</taxon>
        <taxon>Teleostei</taxon>
        <taxon>Neoteleostei</taxon>
        <taxon>Acanthomorphata</taxon>
        <taxon>Gobiaria</taxon>
        <taxon>Gobiiformes</taxon>
        <taxon>Gobioidei</taxon>
        <taxon>Gobiidae</taxon>
        <taxon>Benthophilinae</taxon>
        <taxon>Neogobiini</taxon>
        <taxon>Neogobius</taxon>
    </lineage>
</organism>
<dbReference type="Pfam" id="PF13855">
    <property type="entry name" value="LRR_8"/>
    <property type="match status" value="3"/>
</dbReference>
<evidence type="ECO:0000256" key="9">
    <source>
        <dbReference type="ARBA" id="ARBA00022989"/>
    </source>
</evidence>
<reference evidence="16" key="1">
    <citation type="submission" date="2025-08" db="UniProtKB">
        <authorList>
            <consortium name="Ensembl"/>
        </authorList>
    </citation>
    <scope>IDENTIFICATION</scope>
</reference>
<dbReference type="SUPFAM" id="SSF52058">
    <property type="entry name" value="L domain-like"/>
    <property type="match status" value="2"/>
</dbReference>
<name>A0A8C6V2T5_9GOBI</name>
<keyword evidence="5" id="KW-0812">Transmembrane</keyword>
<dbReference type="InterPro" id="IPR035897">
    <property type="entry name" value="Toll_tir_struct_dom_sf"/>
</dbReference>
<dbReference type="AlphaFoldDB" id="A0A8C6V2T5"/>
<dbReference type="SUPFAM" id="SSF52200">
    <property type="entry name" value="Toll/Interleukin receptor TIR domain"/>
    <property type="match status" value="1"/>
</dbReference>
<dbReference type="Ensembl" id="ENSNMLT00000049808.1">
    <property type="protein sequence ID" value="ENSNMLP00000044879.1"/>
    <property type="gene ID" value="ENSNMLG00000027116.1"/>
</dbReference>
<dbReference type="Gene3D" id="3.40.50.10140">
    <property type="entry name" value="Toll/interleukin-1 receptor homology (TIR) domain"/>
    <property type="match status" value="1"/>
</dbReference>
<dbReference type="SMART" id="SM00369">
    <property type="entry name" value="LRR_TYP"/>
    <property type="match status" value="11"/>
</dbReference>
<comment type="similarity">
    <text evidence="2 14">Belongs to the Toll-like receptor family.</text>
</comment>
<evidence type="ECO:0000313" key="16">
    <source>
        <dbReference type="Ensembl" id="ENSNMLP00000044879.1"/>
    </source>
</evidence>
<dbReference type="FunFam" id="3.40.50.10140:FF:000001">
    <property type="entry name" value="Toll-like receptor 2"/>
    <property type="match status" value="1"/>
</dbReference>
<keyword evidence="17" id="KW-1185">Reference proteome</keyword>
<dbReference type="SMART" id="SM00255">
    <property type="entry name" value="TIR"/>
    <property type="match status" value="1"/>
</dbReference>
<proteinExistence type="inferred from homology"/>
<evidence type="ECO:0000256" key="11">
    <source>
        <dbReference type="ARBA" id="ARBA00023170"/>
    </source>
</evidence>
<dbReference type="GO" id="GO:0045087">
    <property type="term" value="P:innate immune response"/>
    <property type="evidence" value="ECO:0007669"/>
    <property type="project" value="UniProtKB-UniRule"/>
</dbReference>
<dbReference type="Proteomes" id="UP000694523">
    <property type="component" value="Unplaced"/>
</dbReference>
<evidence type="ECO:0000256" key="14">
    <source>
        <dbReference type="PIRNR" id="PIRNR037595"/>
    </source>
</evidence>
<evidence type="ECO:0000313" key="17">
    <source>
        <dbReference type="Proteomes" id="UP000694523"/>
    </source>
</evidence>
<keyword evidence="6" id="KW-0732">Signal</keyword>
<dbReference type="InterPro" id="IPR001611">
    <property type="entry name" value="Leu-rich_rpt"/>
</dbReference>
<dbReference type="PROSITE" id="PS50104">
    <property type="entry name" value="TIR"/>
    <property type="match status" value="1"/>
</dbReference>
<evidence type="ECO:0000256" key="6">
    <source>
        <dbReference type="ARBA" id="ARBA00022729"/>
    </source>
</evidence>
<dbReference type="InterPro" id="IPR017241">
    <property type="entry name" value="Toll-like_receptor"/>
</dbReference>
<keyword evidence="11 14" id="KW-0675">Receptor</keyword>
<protein>
    <submittedName>
        <fullName evidence="16">Toll like receptor 5</fullName>
    </submittedName>
</protein>
<keyword evidence="8 14" id="KW-0391">Immunity</keyword>
<keyword evidence="10" id="KW-0472">Membrane</keyword>
<keyword evidence="3 14" id="KW-0399">Innate immunity</keyword>
<keyword evidence="12" id="KW-0325">Glycoprotein</keyword>
<keyword evidence="13 14" id="KW-0395">Inflammatory response</keyword>
<evidence type="ECO:0000256" key="4">
    <source>
        <dbReference type="ARBA" id="ARBA00022614"/>
    </source>
</evidence>
<dbReference type="GO" id="GO:0004888">
    <property type="term" value="F:transmembrane signaling receptor activity"/>
    <property type="evidence" value="ECO:0007669"/>
    <property type="project" value="InterPro"/>
</dbReference>
<dbReference type="InterPro" id="IPR032675">
    <property type="entry name" value="LRR_dom_sf"/>
</dbReference>
<dbReference type="Gene3D" id="3.80.10.10">
    <property type="entry name" value="Ribonuclease Inhibitor"/>
    <property type="match status" value="3"/>
</dbReference>
<accession>A0A8C6V2T5</accession>
<keyword evidence="9" id="KW-1133">Transmembrane helix</keyword>
<sequence>VSMSASCKMYGVIANCSFKNLTEVPILPSYTQHLYLENNRISVLDSGSLRGLRLLDDQNNTFLRQQRLKTLILGSNLRLRLEPRAFVGLSSLQELYLDYCNLTDSILSGNYLQPLRSLETLNLAYNEIVRVQPASFFSTLRNLKDLDLKLNPIDRMCEEDLIGFQGKVFTRFNLESNKLFESWSSPDFDWAQCGNPFRNMGFDYLFLSTNGFNTNSLQLFFKAIDGTSIASLHYSGALGRGFSFRNFPDPDRDTFAGLRNSSVRVLDLSRNYIFALQEAVFSPLTDAIIINVSSNKINQINRGAFEGVEGNLRMLNLSVLDLSYNHIGVLGYQAFRGLPSLKSLDLRGNSLRRLGTTASLPELLLLHLSDNRLSSLWGITELAGRGITYLTVEGNRLSFLDDLLAIVELFPHLVNLNFGGNFIKWCTSPRQASSGNHSLIVLDLHDSSLQIIWAQGWCLDIFHRFDKLHGLNLTYNSLTTLPQGIFNGLHSIIKIDLSSNDLTYLQPGTFPQTVHTLYLSNNFLATPNPDTFRHLAFINLAGNRFYCNCNLERFLWWMNSTNVTFLSPREELRCGFPLQLQNLPVHIVHCCGCQYDAGSVRLRPFARTRLRHLQKIIRRILEGPKAPPPEEDVPYDAFVCYSEADYEWVEMALLKKLDSEFSEENLFRCCFEARDFLPGEDHLVNIRDAIWGSRKTVCVVSRKFLKDGWCLEAFTLAQGRKMEELSNFLIMIVVGRVAHYQLMRHDAIRAFVQTREYLQWPEDPQDLDWFYDRLTAQILQNKKQKAAAAADEDRGQPAEEVNVPLEIIRPQAV</sequence>
<dbReference type="PANTHER" id="PTHR24365:SF525">
    <property type="entry name" value="TOLL-LIKE RECEPTOR 5"/>
    <property type="match status" value="1"/>
</dbReference>
<dbReference type="PANTHER" id="PTHR24365">
    <property type="entry name" value="TOLL-LIKE RECEPTOR"/>
    <property type="match status" value="1"/>
</dbReference>
<evidence type="ECO:0000256" key="3">
    <source>
        <dbReference type="ARBA" id="ARBA00022588"/>
    </source>
</evidence>
<evidence type="ECO:0000256" key="13">
    <source>
        <dbReference type="ARBA" id="ARBA00023198"/>
    </source>
</evidence>
<evidence type="ECO:0000256" key="1">
    <source>
        <dbReference type="ARBA" id="ARBA00004479"/>
    </source>
</evidence>
<comment type="subcellular location">
    <subcellularLocation>
        <location evidence="1">Membrane</location>
        <topology evidence="1">Single-pass type I membrane protein</topology>
    </subcellularLocation>
</comment>
<dbReference type="InterPro" id="IPR000157">
    <property type="entry name" value="TIR_dom"/>
</dbReference>
<evidence type="ECO:0000256" key="8">
    <source>
        <dbReference type="ARBA" id="ARBA00022859"/>
    </source>
</evidence>
<evidence type="ECO:0000256" key="2">
    <source>
        <dbReference type="ARBA" id="ARBA00009634"/>
    </source>
</evidence>
<dbReference type="Pfam" id="PF01582">
    <property type="entry name" value="TIR"/>
    <property type="match status" value="1"/>
</dbReference>
<dbReference type="GO" id="GO:0002224">
    <property type="term" value="P:toll-like receptor signaling pathway"/>
    <property type="evidence" value="ECO:0007669"/>
    <property type="project" value="InterPro"/>
</dbReference>
<dbReference type="InterPro" id="IPR003591">
    <property type="entry name" value="Leu-rich_rpt_typical-subtyp"/>
</dbReference>
<dbReference type="PROSITE" id="PS51450">
    <property type="entry name" value="LRR"/>
    <property type="match status" value="2"/>
</dbReference>